<dbReference type="EMBL" id="KN881833">
    <property type="protein sequence ID" value="KIY48501.1"/>
    <property type="molecule type" value="Genomic_DNA"/>
</dbReference>
<dbReference type="Proteomes" id="UP000054144">
    <property type="component" value="Unassembled WGS sequence"/>
</dbReference>
<evidence type="ECO:0000313" key="2">
    <source>
        <dbReference type="EMBL" id="KIY48501.1"/>
    </source>
</evidence>
<sequence length="398" mass="44681">MEEAWWPKDLVLWARYCEAQSIAELIDLPPPPNVNFSPYFATPYLVNRSTIPDENEFTLRLHTDNNHMTNPLYDTYHRRQQHGAADGVPLISFNQIRQGMRTGERMTFFGVCEITQVGSLAGKLMWFDSFEAIQEYHWEVTAADVEEELIHRARNIFPYEVPGFIELMLMGLVDKTWPSIILVTEIDFQTGYEAETRVFSSMAAVRASEWWILDEFDPQPLRYAHLAPTPSRQGEPDSVSSTPQSGDDDASASETIATLDSVRSVDSRTTGSLRDFIVEDEDMPDLASVSDSSEEVEAMITPRGMSSESAISSITAEPYNLRPHSAPEGRRELLLGRYIREDSPESSHDEWLPHGPNDVVVFFMRAPPLTTSPPLYLSDSTTAVPGSPPSSIHAVPPN</sequence>
<feature type="region of interest" description="Disordered" evidence="1">
    <location>
        <begin position="224"/>
        <end position="255"/>
    </location>
</feature>
<gene>
    <name evidence="2" type="ORF">FISHEDRAFT_73698</name>
</gene>
<accession>A0A0D7AF36</accession>
<keyword evidence="3" id="KW-1185">Reference proteome</keyword>
<reference evidence="2 3" key="1">
    <citation type="journal article" date="2015" name="Fungal Genet. Biol.">
        <title>Evolution of novel wood decay mechanisms in Agaricales revealed by the genome sequences of Fistulina hepatica and Cylindrobasidium torrendii.</title>
        <authorList>
            <person name="Floudas D."/>
            <person name="Held B.W."/>
            <person name="Riley R."/>
            <person name="Nagy L.G."/>
            <person name="Koehler G."/>
            <person name="Ransdell A.S."/>
            <person name="Younus H."/>
            <person name="Chow J."/>
            <person name="Chiniquy J."/>
            <person name="Lipzen A."/>
            <person name="Tritt A."/>
            <person name="Sun H."/>
            <person name="Haridas S."/>
            <person name="LaButti K."/>
            <person name="Ohm R.A."/>
            <person name="Kues U."/>
            <person name="Blanchette R.A."/>
            <person name="Grigoriev I.V."/>
            <person name="Minto R.E."/>
            <person name="Hibbett D.S."/>
        </authorList>
    </citation>
    <scope>NUCLEOTIDE SEQUENCE [LARGE SCALE GENOMIC DNA]</scope>
    <source>
        <strain evidence="2 3">ATCC 64428</strain>
    </source>
</reference>
<name>A0A0D7AF36_9AGAR</name>
<feature type="region of interest" description="Disordered" evidence="1">
    <location>
        <begin position="375"/>
        <end position="398"/>
    </location>
</feature>
<proteinExistence type="predicted"/>
<dbReference type="AlphaFoldDB" id="A0A0D7AF36"/>
<organism evidence="2 3">
    <name type="scientific">Fistulina hepatica ATCC 64428</name>
    <dbReference type="NCBI Taxonomy" id="1128425"/>
    <lineage>
        <taxon>Eukaryota</taxon>
        <taxon>Fungi</taxon>
        <taxon>Dikarya</taxon>
        <taxon>Basidiomycota</taxon>
        <taxon>Agaricomycotina</taxon>
        <taxon>Agaricomycetes</taxon>
        <taxon>Agaricomycetidae</taxon>
        <taxon>Agaricales</taxon>
        <taxon>Fistulinaceae</taxon>
        <taxon>Fistulina</taxon>
    </lineage>
</organism>
<evidence type="ECO:0000256" key="1">
    <source>
        <dbReference type="SAM" id="MobiDB-lite"/>
    </source>
</evidence>
<evidence type="ECO:0000313" key="3">
    <source>
        <dbReference type="Proteomes" id="UP000054144"/>
    </source>
</evidence>
<feature type="non-terminal residue" evidence="2">
    <location>
        <position position="398"/>
    </location>
</feature>
<protein>
    <submittedName>
        <fullName evidence="2">Uncharacterized protein</fullName>
    </submittedName>
</protein>